<evidence type="ECO:0000313" key="2">
    <source>
        <dbReference type="EMBL" id="PPS04706.1"/>
    </source>
</evidence>
<feature type="compositionally biased region" description="Low complexity" evidence="1">
    <location>
        <begin position="275"/>
        <end position="286"/>
    </location>
</feature>
<dbReference type="OrthoDB" id="1722780at2759"/>
<dbReference type="Proteomes" id="UP000239757">
    <property type="component" value="Unassembled WGS sequence"/>
</dbReference>
<gene>
    <name evidence="2" type="ORF">GOBAR_AA15954</name>
</gene>
<feature type="region of interest" description="Disordered" evidence="1">
    <location>
        <begin position="241"/>
        <end position="286"/>
    </location>
</feature>
<organism evidence="2 3">
    <name type="scientific">Gossypium barbadense</name>
    <name type="common">Sea Island cotton</name>
    <name type="synonym">Hibiscus barbadensis</name>
    <dbReference type="NCBI Taxonomy" id="3634"/>
    <lineage>
        <taxon>Eukaryota</taxon>
        <taxon>Viridiplantae</taxon>
        <taxon>Streptophyta</taxon>
        <taxon>Embryophyta</taxon>
        <taxon>Tracheophyta</taxon>
        <taxon>Spermatophyta</taxon>
        <taxon>Magnoliopsida</taxon>
        <taxon>eudicotyledons</taxon>
        <taxon>Gunneridae</taxon>
        <taxon>Pentapetalae</taxon>
        <taxon>rosids</taxon>
        <taxon>malvids</taxon>
        <taxon>Malvales</taxon>
        <taxon>Malvaceae</taxon>
        <taxon>Malvoideae</taxon>
        <taxon>Gossypium</taxon>
    </lineage>
</organism>
<feature type="compositionally biased region" description="Basic and acidic residues" evidence="1">
    <location>
        <begin position="10"/>
        <end position="19"/>
    </location>
</feature>
<evidence type="ECO:0000313" key="3">
    <source>
        <dbReference type="Proteomes" id="UP000239757"/>
    </source>
</evidence>
<dbReference type="EMBL" id="KZ664557">
    <property type="protein sequence ID" value="PPS04706.1"/>
    <property type="molecule type" value="Genomic_DNA"/>
</dbReference>
<protein>
    <recommendedName>
        <fullName evidence="4">DUF4283 domain-containing protein</fullName>
    </recommendedName>
</protein>
<evidence type="ECO:0008006" key="4">
    <source>
        <dbReference type="Google" id="ProtNLM"/>
    </source>
</evidence>
<evidence type="ECO:0000256" key="1">
    <source>
        <dbReference type="SAM" id="MobiDB-lite"/>
    </source>
</evidence>
<proteinExistence type="predicted"/>
<sequence length="296" mass="33744">MQRRFSSSAVDRRTNADNKRKFREKRSTFQEGNRLRQSCFTLFVSNLPQRIHWRWLWVIFQFQGFKDASNGGIMGTRVQLQVANGVKESSQKLFHLEGENIESVEANLDDRPVISMDKSLIQRWSNCLVGTTGHYCDISILRLRIRAFPCTLGTWKVETFKSIANYWGDFISMESNSLKLTDFSKAAILISANQLKQIEEVIILERGDEQFLVKAPEVGDTTAFESGAGRAKFSYGHFDIDKEDSSMEDDSSGDGRSRDVEDTFNEEVGSEKPNGSSRSSRKYVGSSRKYAYFSKV</sequence>
<feature type="region of interest" description="Disordered" evidence="1">
    <location>
        <begin position="1"/>
        <end position="27"/>
    </location>
</feature>
<name>A0A2P5XN04_GOSBA</name>
<accession>A0A2P5XN04</accession>
<reference evidence="2 3" key="1">
    <citation type="submission" date="2015-01" db="EMBL/GenBank/DDBJ databases">
        <title>Genome of allotetraploid Gossypium barbadense reveals genomic plasticity and fiber elongation in cotton evolution.</title>
        <authorList>
            <person name="Chen X."/>
            <person name="Liu X."/>
            <person name="Zhao B."/>
            <person name="Zheng H."/>
            <person name="Hu Y."/>
            <person name="Lu G."/>
            <person name="Yang C."/>
            <person name="Chen J."/>
            <person name="Shan C."/>
            <person name="Zhang L."/>
            <person name="Zhou Y."/>
            <person name="Wang L."/>
            <person name="Guo W."/>
            <person name="Bai Y."/>
            <person name="Ruan J."/>
            <person name="Shangguan X."/>
            <person name="Mao Y."/>
            <person name="Jiang J."/>
            <person name="Zhu Y."/>
            <person name="Lei J."/>
            <person name="Kang H."/>
            <person name="Chen S."/>
            <person name="He X."/>
            <person name="Wang R."/>
            <person name="Wang Y."/>
            <person name="Chen J."/>
            <person name="Wang L."/>
            <person name="Yu S."/>
            <person name="Wang B."/>
            <person name="Wei J."/>
            <person name="Song S."/>
            <person name="Lu X."/>
            <person name="Gao Z."/>
            <person name="Gu W."/>
            <person name="Deng X."/>
            <person name="Ma D."/>
            <person name="Wang S."/>
            <person name="Liang W."/>
            <person name="Fang L."/>
            <person name="Cai C."/>
            <person name="Zhu X."/>
            <person name="Zhou B."/>
            <person name="Zhang Y."/>
            <person name="Chen Z."/>
            <person name="Xu S."/>
            <person name="Zhu R."/>
            <person name="Wang S."/>
            <person name="Zhang T."/>
            <person name="Zhao G."/>
        </authorList>
    </citation>
    <scope>NUCLEOTIDE SEQUENCE [LARGE SCALE GENOMIC DNA]</scope>
    <source>
        <strain evidence="3">cv. Xinhai21</strain>
        <tissue evidence="2">Leaf</tissue>
    </source>
</reference>
<dbReference type="AlphaFoldDB" id="A0A2P5XN04"/>